<proteinExistence type="predicted"/>
<evidence type="ECO:0000256" key="1">
    <source>
        <dbReference type="ARBA" id="ARBA00023015"/>
    </source>
</evidence>
<dbReference type="PANTHER" id="PTHR30146">
    <property type="entry name" value="LACI-RELATED TRANSCRIPTIONAL REPRESSOR"/>
    <property type="match status" value="1"/>
</dbReference>
<gene>
    <name evidence="5" type="ORF">H6A12_07090</name>
</gene>
<dbReference type="InterPro" id="IPR010982">
    <property type="entry name" value="Lambda_DNA-bd_dom_sf"/>
</dbReference>
<dbReference type="SMART" id="SM00354">
    <property type="entry name" value="HTH_LACI"/>
    <property type="match status" value="1"/>
</dbReference>
<dbReference type="Pfam" id="PF13377">
    <property type="entry name" value="Peripla_BP_3"/>
    <property type="match status" value="1"/>
</dbReference>
<dbReference type="SUPFAM" id="SSF47413">
    <property type="entry name" value="lambda repressor-like DNA-binding domains"/>
    <property type="match status" value="1"/>
</dbReference>
<dbReference type="CDD" id="cd01392">
    <property type="entry name" value="HTH_LacI"/>
    <property type="match status" value="1"/>
</dbReference>
<dbReference type="Proteomes" id="UP000774750">
    <property type="component" value="Unassembled WGS sequence"/>
</dbReference>
<accession>A0A938X6R1</accession>
<dbReference type="SUPFAM" id="SSF53822">
    <property type="entry name" value="Periplasmic binding protein-like I"/>
    <property type="match status" value="1"/>
</dbReference>
<comment type="caution">
    <text evidence="5">The sequence shown here is derived from an EMBL/GenBank/DDBJ whole genome shotgun (WGS) entry which is preliminary data.</text>
</comment>
<protein>
    <submittedName>
        <fullName evidence="5">LacI family DNA-binding transcriptional regulator</fullName>
    </submittedName>
</protein>
<keyword evidence="2 5" id="KW-0238">DNA-binding</keyword>
<evidence type="ECO:0000259" key="4">
    <source>
        <dbReference type="PROSITE" id="PS50932"/>
    </source>
</evidence>
<dbReference type="Gene3D" id="1.10.260.40">
    <property type="entry name" value="lambda repressor-like DNA-binding domains"/>
    <property type="match status" value="1"/>
</dbReference>
<feature type="domain" description="HTH lacI-type" evidence="4">
    <location>
        <begin position="1"/>
        <end position="55"/>
    </location>
</feature>
<keyword evidence="6" id="KW-1185">Reference proteome</keyword>
<dbReference type="PROSITE" id="PS50932">
    <property type="entry name" value="HTH_LACI_2"/>
    <property type="match status" value="1"/>
</dbReference>
<sequence>MTIYELSKKIGYSASTISKVINGYKGVSESTRNAILAGIKAYDFVPNINAQSLMSKRSYMIGTLIMDGPNDILSPHLSEILNAFKSECANCGYDITFLSNRMGKKEVTYREHCIARNLDGLLLAVGMENLPAGKTAQFEELLALDMPKVSVEGFHDGVSTIISDNPAGAFSALEYLYQLGHRSIGIVTVAGENEVSMQRLFGYQKFLQAYGIENNPSLIFPAKSYSYEAGVAIADQVAAHPEITALFCIYDEISLGLIAGLHQRGIDVPKDLSLVSFDDIAVAKYSGLTTVRQNRERIGTLAAKKLIALIEDETQQAEDTLVETQLVVRNSCRMY</sequence>
<dbReference type="GO" id="GO:0003700">
    <property type="term" value="F:DNA-binding transcription factor activity"/>
    <property type="evidence" value="ECO:0007669"/>
    <property type="project" value="TreeGrafter"/>
</dbReference>
<keyword evidence="1" id="KW-0805">Transcription regulation</keyword>
<keyword evidence="3" id="KW-0804">Transcription</keyword>
<name>A0A938X6R1_9FIRM</name>
<dbReference type="PANTHER" id="PTHR30146:SF153">
    <property type="entry name" value="LACTOSE OPERON REPRESSOR"/>
    <property type="match status" value="1"/>
</dbReference>
<dbReference type="AlphaFoldDB" id="A0A938X6R1"/>
<dbReference type="RefSeq" id="WP_204446338.1">
    <property type="nucleotide sequence ID" value="NZ_JACJKY010000009.1"/>
</dbReference>
<evidence type="ECO:0000256" key="3">
    <source>
        <dbReference type="ARBA" id="ARBA00023163"/>
    </source>
</evidence>
<reference evidence="5" key="1">
    <citation type="submission" date="2020-08" db="EMBL/GenBank/DDBJ databases">
        <authorList>
            <person name="Cejkova D."/>
            <person name="Kubasova T."/>
            <person name="Jahodarova E."/>
            <person name="Rychlik I."/>
        </authorList>
    </citation>
    <scope>NUCLEOTIDE SEQUENCE</scope>
    <source>
        <strain evidence="5">An559</strain>
    </source>
</reference>
<dbReference type="GO" id="GO:0000976">
    <property type="term" value="F:transcription cis-regulatory region binding"/>
    <property type="evidence" value="ECO:0007669"/>
    <property type="project" value="TreeGrafter"/>
</dbReference>
<dbReference type="InterPro" id="IPR000843">
    <property type="entry name" value="HTH_LacI"/>
</dbReference>
<dbReference type="EMBL" id="JACJKY010000009">
    <property type="protein sequence ID" value="MBM6920913.1"/>
    <property type="molecule type" value="Genomic_DNA"/>
</dbReference>
<evidence type="ECO:0000256" key="2">
    <source>
        <dbReference type="ARBA" id="ARBA00023125"/>
    </source>
</evidence>
<evidence type="ECO:0000313" key="5">
    <source>
        <dbReference type="EMBL" id="MBM6920913.1"/>
    </source>
</evidence>
<organism evidence="5 6">
    <name type="scientific">Merdimmobilis hominis</name>
    <dbReference type="NCBI Taxonomy" id="2897707"/>
    <lineage>
        <taxon>Bacteria</taxon>
        <taxon>Bacillati</taxon>
        <taxon>Bacillota</taxon>
        <taxon>Clostridia</taxon>
        <taxon>Eubacteriales</taxon>
        <taxon>Oscillospiraceae</taxon>
        <taxon>Merdimmobilis</taxon>
    </lineage>
</organism>
<dbReference type="InterPro" id="IPR028082">
    <property type="entry name" value="Peripla_BP_I"/>
</dbReference>
<evidence type="ECO:0000313" key="6">
    <source>
        <dbReference type="Proteomes" id="UP000774750"/>
    </source>
</evidence>
<reference evidence="5" key="2">
    <citation type="journal article" date="2021" name="Sci. Rep.">
        <title>The distribution of antibiotic resistance genes in chicken gut microbiota commensals.</title>
        <authorList>
            <person name="Juricova H."/>
            <person name="Matiasovicova J."/>
            <person name="Kubasova T."/>
            <person name="Cejkova D."/>
            <person name="Rychlik I."/>
        </authorList>
    </citation>
    <scope>NUCLEOTIDE SEQUENCE</scope>
    <source>
        <strain evidence="5">An559</strain>
    </source>
</reference>
<dbReference type="CDD" id="cd06267">
    <property type="entry name" value="PBP1_LacI_sugar_binding-like"/>
    <property type="match status" value="1"/>
</dbReference>
<dbReference type="Pfam" id="PF00356">
    <property type="entry name" value="LacI"/>
    <property type="match status" value="1"/>
</dbReference>
<dbReference type="InterPro" id="IPR046335">
    <property type="entry name" value="LacI/GalR-like_sensor"/>
</dbReference>
<dbReference type="Gene3D" id="3.40.50.2300">
    <property type="match status" value="2"/>
</dbReference>